<evidence type="ECO:0000256" key="1">
    <source>
        <dbReference type="SAM" id="Phobius"/>
    </source>
</evidence>
<name>A0ABR5AF95_9BACL</name>
<keyword evidence="1" id="KW-1133">Transmembrane helix</keyword>
<evidence type="ECO:0000313" key="2">
    <source>
        <dbReference type="EMBL" id="KIL39733.1"/>
    </source>
</evidence>
<sequence length="202" mass="22116">MRLRLLFADFRRMNKYFVAAAAVFIAGFVLGIEGSGRYAGFIEQQLKGLEHLASTVQNKPNPQLWLFVLIFLNNVCKSLIFVYFGLFFGVLPIGVLVVNGMILGYVASAQAHNQSWWYVAKGILPHGIIEIPAVIIACAYGIRLGFIVLKGVGSPFVPGLGTRVRGELIHTFKMTLPLAGLLTCALLVAAAIESTVTYWLVK</sequence>
<dbReference type="PANTHER" id="PTHR35337">
    <property type="entry name" value="SLR1478 PROTEIN"/>
    <property type="match status" value="1"/>
</dbReference>
<organism evidence="2 3">
    <name type="scientific">Gordoniibacillus kamchatkensis</name>
    <dbReference type="NCBI Taxonomy" id="1590651"/>
    <lineage>
        <taxon>Bacteria</taxon>
        <taxon>Bacillati</taxon>
        <taxon>Bacillota</taxon>
        <taxon>Bacilli</taxon>
        <taxon>Bacillales</taxon>
        <taxon>Paenibacillaceae</taxon>
        <taxon>Gordoniibacillus</taxon>
    </lineage>
</organism>
<proteinExistence type="predicted"/>
<dbReference type="Proteomes" id="UP000031967">
    <property type="component" value="Unassembled WGS sequence"/>
</dbReference>
<protein>
    <submittedName>
        <fullName evidence="2">Membrane protein</fullName>
    </submittedName>
</protein>
<gene>
    <name evidence="2" type="ORF">SD70_17605</name>
</gene>
<evidence type="ECO:0000313" key="3">
    <source>
        <dbReference type="Proteomes" id="UP000031967"/>
    </source>
</evidence>
<comment type="caution">
    <text evidence="2">The sequence shown here is derived from an EMBL/GenBank/DDBJ whole genome shotgun (WGS) entry which is preliminary data.</text>
</comment>
<dbReference type="EMBL" id="JXAK01000031">
    <property type="protein sequence ID" value="KIL39733.1"/>
    <property type="molecule type" value="Genomic_DNA"/>
</dbReference>
<keyword evidence="3" id="KW-1185">Reference proteome</keyword>
<dbReference type="PANTHER" id="PTHR35337:SF1">
    <property type="entry name" value="SLR1478 PROTEIN"/>
    <property type="match status" value="1"/>
</dbReference>
<keyword evidence="1" id="KW-0472">Membrane</keyword>
<dbReference type="InterPro" id="IPR002798">
    <property type="entry name" value="SpoIIM-like"/>
</dbReference>
<feature type="transmembrane region" description="Helical" evidence="1">
    <location>
        <begin position="128"/>
        <end position="149"/>
    </location>
</feature>
<dbReference type="Pfam" id="PF01944">
    <property type="entry name" value="SpoIIM"/>
    <property type="match status" value="1"/>
</dbReference>
<reference evidence="2 3" key="1">
    <citation type="submission" date="2014-12" db="EMBL/GenBank/DDBJ databases">
        <title>Draft genome sequence of Paenibacillus kamchatkensis strain B-2647.</title>
        <authorList>
            <person name="Karlyshev A.V."/>
            <person name="Kudryashova E.B."/>
        </authorList>
    </citation>
    <scope>NUCLEOTIDE SEQUENCE [LARGE SCALE GENOMIC DNA]</scope>
    <source>
        <strain evidence="2 3">VKM B-2647</strain>
    </source>
</reference>
<feature type="transmembrane region" description="Helical" evidence="1">
    <location>
        <begin position="178"/>
        <end position="201"/>
    </location>
</feature>
<accession>A0ABR5AF95</accession>
<keyword evidence="1" id="KW-0812">Transmembrane</keyword>
<feature type="transmembrane region" description="Helical" evidence="1">
    <location>
        <begin position="80"/>
        <end position="107"/>
    </location>
</feature>